<dbReference type="Pfam" id="PF13899">
    <property type="entry name" value="Thioredoxin_7"/>
    <property type="match status" value="1"/>
</dbReference>
<feature type="transmembrane region" description="Helical" evidence="7">
    <location>
        <begin position="241"/>
        <end position="270"/>
    </location>
</feature>
<dbReference type="Pfam" id="PF11412">
    <property type="entry name" value="DsbD_N"/>
    <property type="match status" value="1"/>
</dbReference>
<feature type="transmembrane region" description="Helical" evidence="7">
    <location>
        <begin position="317"/>
        <end position="335"/>
    </location>
</feature>
<reference evidence="9 10" key="1">
    <citation type="submission" date="2019-10" db="EMBL/GenBank/DDBJ databases">
        <authorList>
            <person name="Wang R."/>
        </authorList>
    </citation>
    <scope>NUCLEOTIDE SEQUENCE [LARGE SCALE GENOMIC DNA]</scope>
    <source>
        <strain evidence="9 10">ATCC 19377</strain>
    </source>
</reference>
<dbReference type="Proteomes" id="UP000363590">
    <property type="component" value="Chromosome"/>
</dbReference>
<keyword evidence="4" id="KW-0201">Cytochrome c-type biogenesis</keyword>
<dbReference type="PROSITE" id="PS51352">
    <property type="entry name" value="THIOREDOXIN_2"/>
    <property type="match status" value="1"/>
</dbReference>
<proteinExistence type="predicted"/>
<feature type="transmembrane region" description="Helical" evidence="7">
    <location>
        <begin position="119"/>
        <end position="142"/>
    </location>
</feature>
<dbReference type="Pfam" id="PF02683">
    <property type="entry name" value="DsbD_TM"/>
    <property type="match status" value="1"/>
</dbReference>
<dbReference type="GO" id="GO:0045454">
    <property type="term" value="P:cell redox homeostasis"/>
    <property type="evidence" value="ECO:0007669"/>
    <property type="project" value="TreeGrafter"/>
</dbReference>
<comment type="subcellular location">
    <subcellularLocation>
        <location evidence="1">Cell membrane</location>
        <topology evidence="1">Multi-pass membrane protein</topology>
    </subcellularLocation>
</comment>
<evidence type="ECO:0000259" key="8">
    <source>
        <dbReference type="PROSITE" id="PS51352"/>
    </source>
</evidence>
<dbReference type="InterPro" id="IPR036249">
    <property type="entry name" value="Thioredoxin-like_sf"/>
</dbReference>
<evidence type="ECO:0000313" key="10">
    <source>
        <dbReference type="Proteomes" id="UP000363590"/>
    </source>
</evidence>
<dbReference type="InterPro" id="IPR013766">
    <property type="entry name" value="Thioredoxin_domain"/>
</dbReference>
<dbReference type="GO" id="GO:0017004">
    <property type="term" value="P:cytochrome complex assembly"/>
    <property type="evidence" value="ECO:0007669"/>
    <property type="project" value="UniProtKB-KW"/>
</dbReference>
<evidence type="ECO:0000256" key="2">
    <source>
        <dbReference type="ARBA" id="ARBA00022475"/>
    </source>
</evidence>
<feature type="transmembrane region" description="Helical" evidence="7">
    <location>
        <begin position="276"/>
        <end position="305"/>
    </location>
</feature>
<feature type="domain" description="Thioredoxin" evidence="8">
    <location>
        <begin position="402"/>
        <end position="538"/>
    </location>
</feature>
<keyword evidence="5 7" id="KW-1133">Transmembrane helix</keyword>
<dbReference type="Gene3D" id="2.60.40.1250">
    <property type="entry name" value="Thiol:disulfide interchange protein DsbD, N-terminal domain"/>
    <property type="match status" value="1"/>
</dbReference>
<feature type="transmembrane region" description="Helical" evidence="7">
    <location>
        <begin position="163"/>
        <end position="188"/>
    </location>
</feature>
<sequence length="539" mass="57275">MPPGKPMHIPGVGTLAVYEGDTTTIRVPVHFTGSPPKHIQVTSSFQGCANAGVCYPLETKAYTLIPTAVTRNTATMATTSSTPPHPTASPAMQIHPARASGQYSQFAAGLNGSEIPLTLLLFFIAGLGLAFTPCIFPMIPILSSLVVGHGDAQMTTRQSRRHAFWISLAYVLGMALTYAVAGVAAAVTGSYLQAFFQNPWVLSGFSALFVLLALSMFGFYELQMPTAIQSRLSRYGKGGHFSSAFIMGILSALIVGPCVAAPLAGALLFIAHTGNLLLGGIALFLLALGMGVPLLVIGTSAGHFLPKAGSWMNGVKAIFGVVLLGVAIWFLSRILPGPLTLALWAALAIISSVYMGAFHSASNAQNREHGGWKHFAQGFGLLVFAYGIALGIGALAGGTLVLEPLAPFVDRDVTATTPQNATPHFTMVRSLPQLQAALTAAKGHPVLVDFWAKWCVECQRMDVETYDNPRVEHALQPLTLIRVDVTASNAASRELLHHFQLFGPPAVLLVNPDGRMVAQYEGYEGPETLLQHLQQKLVN</sequence>
<dbReference type="EMBL" id="CP045571">
    <property type="protein sequence ID" value="QFX95791.1"/>
    <property type="molecule type" value="Genomic_DNA"/>
</dbReference>
<dbReference type="NCBIfam" id="NF001419">
    <property type="entry name" value="PRK00293.1"/>
    <property type="match status" value="1"/>
</dbReference>
<feature type="transmembrane region" description="Helical" evidence="7">
    <location>
        <begin position="341"/>
        <end position="358"/>
    </location>
</feature>
<dbReference type="GO" id="GO:0005886">
    <property type="term" value="C:plasma membrane"/>
    <property type="evidence" value="ECO:0007669"/>
    <property type="project" value="UniProtKB-SubCell"/>
</dbReference>
<dbReference type="PANTHER" id="PTHR32234:SF0">
    <property type="entry name" value="THIOL:DISULFIDE INTERCHANGE PROTEIN DSBD"/>
    <property type="match status" value="1"/>
</dbReference>
<keyword evidence="2" id="KW-1003">Cell membrane</keyword>
<dbReference type="AlphaFoldDB" id="A0A5P9XP85"/>
<keyword evidence="6 7" id="KW-0472">Membrane</keyword>
<feature type="transmembrane region" description="Helical" evidence="7">
    <location>
        <begin position="379"/>
        <end position="402"/>
    </location>
</feature>
<dbReference type="Gene3D" id="3.40.30.10">
    <property type="entry name" value="Glutaredoxin"/>
    <property type="match status" value="1"/>
</dbReference>
<dbReference type="GO" id="GO:0015035">
    <property type="term" value="F:protein-disulfide reductase activity"/>
    <property type="evidence" value="ECO:0007669"/>
    <property type="project" value="TreeGrafter"/>
</dbReference>
<dbReference type="KEGG" id="atx:GCD22_01425"/>
<evidence type="ECO:0000256" key="4">
    <source>
        <dbReference type="ARBA" id="ARBA00022748"/>
    </source>
</evidence>
<evidence type="ECO:0000256" key="5">
    <source>
        <dbReference type="ARBA" id="ARBA00022989"/>
    </source>
</evidence>
<name>A0A5P9XP85_ACITH</name>
<organism evidence="9 10">
    <name type="scientific">Acidithiobacillus thiooxidans ATCC 19377</name>
    <dbReference type="NCBI Taxonomy" id="637390"/>
    <lineage>
        <taxon>Bacteria</taxon>
        <taxon>Pseudomonadati</taxon>
        <taxon>Pseudomonadota</taxon>
        <taxon>Acidithiobacillia</taxon>
        <taxon>Acidithiobacillales</taxon>
        <taxon>Acidithiobacillaceae</taxon>
        <taxon>Acidithiobacillus</taxon>
    </lineage>
</organism>
<evidence type="ECO:0000256" key="1">
    <source>
        <dbReference type="ARBA" id="ARBA00004651"/>
    </source>
</evidence>
<evidence type="ECO:0000313" key="9">
    <source>
        <dbReference type="EMBL" id="QFX95791.1"/>
    </source>
</evidence>
<dbReference type="SUPFAM" id="SSF52833">
    <property type="entry name" value="Thioredoxin-like"/>
    <property type="match status" value="1"/>
</dbReference>
<gene>
    <name evidence="9" type="primary">dsbD</name>
    <name evidence="9" type="ORF">GCD22_01425</name>
</gene>
<keyword evidence="3 7" id="KW-0812">Transmembrane</keyword>
<dbReference type="SUPFAM" id="SSF74863">
    <property type="entry name" value="Thiol:disulfide interchange protein DsbD, N-terminal domain (DsbD-alpha)"/>
    <property type="match status" value="1"/>
</dbReference>
<dbReference type="PANTHER" id="PTHR32234">
    <property type="entry name" value="THIOL:DISULFIDE INTERCHANGE PROTEIN DSBD"/>
    <property type="match status" value="1"/>
</dbReference>
<accession>A0A5P9XP85</accession>
<evidence type="ECO:0000256" key="7">
    <source>
        <dbReference type="SAM" id="Phobius"/>
    </source>
</evidence>
<dbReference type="InterPro" id="IPR036929">
    <property type="entry name" value="DsbDN_sf"/>
</dbReference>
<feature type="transmembrane region" description="Helical" evidence="7">
    <location>
        <begin position="200"/>
        <end position="220"/>
    </location>
</feature>
<dbReference type="InterPro" id="IPR028250">
    <property type="entry name" value="DsbDN"/>
</dbReference>
<evidence type="ECO:0000256" key="3">
    <source>
        <dbReference type="ARBA" id="ARBA00022692"/>
    </source>
</evidence>
<evidence type="ECO:0000256" key="6">
    <source>
        <dbReference type="ARBA" id="ARBA00023136"/>
    </source>
</evidence>
<protein>
    <submittedName>
        <fullName evidence="9">Thiol:disulfide interchange protein</fullName>
    </submittedName>
</protein>
<dbReference type="InterPro" id="IPR003834">
    <property type="entry name" value="Cyt_c_assmbl_TM_dom"/>
</dbReference>